<dbReference type="Proteomes" id="UP000230758">
    <property type="component" value="Unassembled WGS sequence"/>
</dbReference>
<dbReference type="SUPFAM" id="SSF51366">
    <property type="entry name" value="Ribulose-phoshate binding barrel"/>
    <property type="match status" value="1"/>
</dbReference>
<dbReference type="InterPro" id="IPR013785">
    <property type="entry name" value="Aldolase_TIM"/>
</dbReference>
<dbReference type="GO" id="GO:0046872">
    <property type="term" value="F:metal ion binding"/>
    <property type="evidence" value="ECO:0007669"/>
    <property type="project" value="UniProtKB-KW"/>
</dbReference>
<dbReference type="Gene3D" id="3.20.20.70">
    <property type="entry name" value="Aldolase class I"/>
    <property type="match status" value="1"/>
</dbReference>
<evidence type="ECO:0000313" key="3">
    <source>
        <dbReference type="EMBL" id="PJA33075.1"/>
    </source>
</evidence>
<protein>
    <recommendedName>
        <fullName evidence="5">Ribulose-phosphate 3-epimerase</fullName>
    </recommendedName>
</protein>
<evidence type="ECO:0000256" key="2">
    <source>
        <dbReference type="ARBA" id="ARBA00023235"/>
    </source>
</evidence>
<dbReference type="GO" id="GO:0005975">
    <property type="term" value="P:carbohydrate metabolic process"/>
    <property type="evidence" value="ECO:0007669"/>
    <property type="project" value="InterPro"/>
</dbReference>
<gene>
    <name evidence="3" type="ORF">CO185_00560</name>
</gene>
<dbReference type="InterPro" id="IPR011060">
    <property type="entry name" value="RibuloseP-bd_barrel"/>
</dbReference>
<dbReference type="AlphaFoldDB" id="A0A2M7WSU6"/>
<evidence type="ECO:0000313" key="4">
    <source>
        <dbReference type="Proteomes" id="UP000230758"/>
    </source>
</evidence>
<dbReference type="GO" id="GO:0016857">
    <property type="term" value="F:racemase and epimerase activity, acting on carbohydrates and derivatives"/>
    <property type="evidence" value="ECO:0007669"/>
    <property type="project" value="InterPro"/>
</dbReference>
<reference evidence="4" key="1">
    <citation type="submission" date="2017-09" db="EMBL/GenBank/DDBJ databases">
        <title>Depth-based differentiation of microbial function through sediment-hosted aquifers and enrichment of novel symbionts in the deep terrestrial subsurface.</title>
        <authorList>
            <person name="Probst A.J."/>
            <person name="Ladd B."/>
            <person name="Jarett J.K."/>
            <person name="Geller-Mcgrath D.E."/>
            <person name="Sieber C.M.K."/>
            <person name="Emerson J.B."/>
            <person name="Anantharaman K."/>
            <person name="Thomas B.C."/>
            <person name="Malmstrom R."/>
            <person name="Stieglmeier M."/>
            <person name="Klingl A."/>
            <person name="Woyke T."/>
            <person name="Ryan C.M."/>
            <person name="Banfield J.F."/>
        </authorList>
    </citation>
    <scope>NUCLEOTIDE SEQUENCE [LARGE SCALE GENOMIC DNA]</scope>
</reference>
<evidence type="ECO:0008006" key="5">
    <source>
        <dbReference type="Google" id="ProtNLM"/>
    </source>
</evidence>
<dbReference type="InterPro" id="IPR000056">
    <property type="entry name" value="Ribul_P_3_epim-like"/>
</dbReference>
<sequence length="186" mass="21180">MNKIIPAILPTSIPDLDSKLAQLPEEIKLMHLDVLEEDIWSENIHINFEVHLMVKRPDDIIERWVERGAKRIIVHKLSEKIRSSRSKTKIGLAVELQAPLEEVYPLVSEVDFIHLMSIAEIGAQGHPLDEKIFDRIKSVRNKFPQLEISVDGGVKAENWEKLKSSGATRFVVGSGFNILWKSLTKN</sequence>
<evidence type="ECO:0000256" key="1">
    <source>
        <dbReference type="ARBA" id="ARBA00022723"/>
    </source>
</evidence>
<dbReference type="Pfam" id="PF00834">
    <property type="entry name" value="Ribul_P_3_epim"/>
    <property type="match status" value="1"/>
</dbReference>
<keyword evidence="2" id="KW-0413">Isomerase</keyword>
<accession>A0A2M7WSU6</accession>
<name>A0A2M7WSU6_9BACT</name>
<dbReference type="EMBL" id="PFXF01000010">
    <property type="protein sequence ID" value="PJA33075.1"/>
    <property type="molecule type" value="Genomic_DNA"/>
</dbReference>
<keyword evidence="1" id="KW-0479">Metal-binding</keyword>
<dbReference type="PANTHER" id="PTHR11749">
    <property type="entry name" value="RIBULOSE-5-PHOSPHATE-3-EPIMERASE"/>
    <property type="match status" value="1"/>
</dbReference>
<comment type="caution">
    <text evidence="3">The sequence shown here is derived from an EMBL/GenBank/DDBJ whole genome shotgun (WGS) entry which is preliminary data.</text>
</comment>
<organism evidence="3 4">
    <name type="scientific">Candidatus Zambryskibacteria bacterium CG_4_9_14_3_um_filter_42_15</name>
    <dbReference type="NCBI Taxonomy" id="1975112"/>
    <lineage>
        <taxon>Bacteria</taxon>
        <taxon>Candidatus Zambryskiibacteriota</taxon>
    </lineage>
</organism>
<proteinExistence type="predicted"/>